<keyword evidence="1" id="KW-0175">Coiled coil</keyword>
<keyword evidence="4" id="KW-0732">Signal</keyword>
<dbReference type="NCBIfam" id="TIGR03505">
    <property type="entry name" value="FimV_core"/>
    <property type="match status" value="1"/>
</dbReference>
<feature type="compositionally biased region" description="Low complexity" evidence="2">
    <location>
        <begin position="404"/>
        <end position="464"/>
    </location>
</feature>
<feature type="transmembrane region" description="Helical" evidence="3">
    <location>
        <begin position="478"/>
        <end position="497"/>
    </location>
</feature>
<keyword evidence="3" id="KW-0472">Membrane</keyword>
<evidence type="ECO:0000259" key="5">
    <source>
        <dbReference type="PROSITE" id="PS51782"/>
    </source>
</evidence>
<dbReference type="InterPro" id="IPR057840">
    <property type="entry name" value="FimV_N"/>
</dbReference>
<gene>
    <name evidence="6" type="ORF">C7440_3740</name>
</gene>
<dbReference type="InterPro" id="IPR020012">
    <property type="entry name" value="LysM_FimV"/>
</dbReference>
<dbReference type="STRING" id="1231391.GCA_000308195_03145"/>
<feature type="compositionally biased region" description="Gly residues" evidence="2">
    <location>
        <begin position="364"/>
        <end position="379"/>
    </location>
</feature>
<evidence type="ECO:0000256" key="2">
    <source>
        <dbReference type="SAM" id="MobiDB-lite"/>
    </source>
</evidence>
<dbReference type="PROSITE" id="PS51782">
    <property type="entry name" value="LYSM"/>
    <property type="match status" value="1"/>
</dbReference>
<keyword evidence="7" id="KW-1185">Reference proteome</keyword>
<dbReference type="AlphaFoldDB" id="A0A2U1CHD3"/>
<feature type="signal peptide" evidence="4">
    <location>
        <begin position="1"/>
        <end position="17"/>
    </location>
</feature>
<dbReference type="RefSeq" id="WP_165832644.1">
    <property type="nucleotide sequence ID" value="NZ_JACCEX010000006.1"/>
</dbReference>
<keyword evidence="3" id="KW-0812">Transmembrane</keyword>
<dbReference type="EMBL" id="QEKO01000010">
    <property type="protein sequence ID" value="PVY60304.1"/>
    <property type="molecule type" value="Genomic_DNA"/>
</dbReference>
<feature type="domain" description="LysM" evidence="5">
    <location>
        <begin position="157"/>
        <end position="212"/>
    </location>
</feature>
<feature type="compositionally biased region" description="Basic and acidic residues" evidence="2">
    <location>
        <begin position="517"/>
        <end position="526"/>
    </location>
</feature>
<evidence type="ECO:0000256" key="3">
    <source>
        <dbReference type="SAM" id="Phobius"/>
    </source>
</evidence>
<comment type="caution">
    <text evidence="6">The sequence shown here is derived from an EMBL/GenBank/DDBJ whole genome shotgun (WGS) entry which is preliminary data.</text>
</comment>
<feature type="chain" id="PRO_5015717834" evidence="4">
    <location>
        <begin position="18"/>
        <end position="541"/>
    </location>
</feature>
<feature type="compositionally biased region" description="Low complexity" evidence="2">
    <location>
        <begin position="252"/>
        <end position="262"/>
    </location>
</feature>
<organism evidence="6 7">
    <name type="scientific">Pusillimonas noertemannii</name>
    <dbReference type="NCBI Taxonomy" id="305977"/>
    <lineage>
        <taxon>Bacteria</taxon>
        <taxon>Pseudomonadati</taxon>
        <taxon>Pseudomonadota</taxon>
        <taxon>Betaproteobacteria</taxon>
        <taxon>Burkholderiales</taxon>
        <taxon>Alcaligenaceae</taxon>
        <taxon>Pusillimonas</taxon>
    </lineage>
</organism>
<dbReference type="InterPro" id="IPR018392">
    <property type="entry name" value="LysM"/>
</dbReference>
<protein>
    <submittedName>
        <fullName evidence="6">Pilus assembly protein FimV</fullName>
    </submittedName>
</protein>
<accession>A0A2U1CHD3</accession>
<feature type="region of interest" description="Disordered" evidence="2">
    <location>
        <begin position="352"/>
        <end position="464"/>
    </location>
</feature>
<evidence type="ECO:0000256" key="4">
    <source>
        <dbReference type="SAM" id="SignalP"/>
    </source>
</evidence>
<keyword evidence="3" id="KW-1133">Transmembrane helix</keyword>
<dbReference type="Gene3D" id="3.10.350.10">
    <property type="entry name" value="LysM domain"/>
    <property type="match status" value="1"/>
</dbReference>
<dbReference type="Pfam" id="PF25800">
    <property type="entry name" value="FimV_N"/>
    <property type="match status" value="1"/>
</dbReference>
<dbReference type="Proteomes" id="UP000246145">
    <property type="component" value="Unassembled WGS sequence"/>
</dbReference>
<reference evidence="6 7" key="1">
    <citation type="submission" date="2018-04" db="EMBL/GenBank/DDBJ databases">
        <title>Genomic Encyclopedia of Type Strains, Phase IV (KMG-IV): sequencing the most valuable type-strain genomes for metagenomic binning, comparative biology and taxonomic classification.</title>
        <authorList>
            <person name="Goeker M."/>
        </authorList>
    </citation>
    <scope>NUCLEOTIDE SEQUENCE [LARGE SCALE GENOMIC DNA]</scope>
    <source>
        <strain evidence="6 7">DSM 10065</strain>
    </source>
</reference>
<evidence type="ECO:0000313" key="6">
    <source>
        <dbReference type="EMBL" id="PVY60304.1"/>
    </source>
</evidence>
<proteinExistence type="predicted"/>
<feature type="region of interest" description="Disordered" evidence="2">
    <location>
        <begin position="252"/>
        <end position="279"/>
    </location>
</feature>
<evidence type="ECO:0000313" key="7">
    <source>
        <dbReference type="Proteomes" id="UP000246145"/>
    </source>
</evidence>
<sequence>MALALAAVLSVCAPAHAASIGHSRLVSAPGQPLHIHVPLRDLSQADLQSLRVDVAPAAAWQQAGLVPPVELSSLRLSIDEGFTPKSRVVQIRSSQPFDGPVADLLLQVATAAGSQQYQVSLLTHSAPPGSAAAAQAAPASSGGAAAGSAAPAAAGAGSIAVRRGDTLFALAQAHAVQGVSVYQMMIALQKANPQAFIDGNVNLVKAGATLAIPDAQALSAVSDREARRIYQQHAQAYAAYRQGIASRRAQAVQGGPAQQGRVSGASARVSARPAGAAGDQVVLSSGSASDAANDEQEATRRNIDESQARVSHLERNVHSLNQALQMQGEAAKEAVLNGAAAVGQTLSDAATSIGASEEASPGGTESGAGQSGSAQGAGGQAAASGSNADASSSDAASGSGGGASAEAAQGQGASPANGSNAASSGEAAQGSAAGQAPAVSGAAGNAAGDADSASAQGDSNSSTSSKAEQSVSWFQENLLGVITAVLALVVLIIAWVLRRASASRSDDGQGGVTEAMVQERLEKIDLDLNNPPAEGQPPRGA</sequence>
<name>A0A2U1CHD3_9BURK</name>
<feature type="coiled-coil region" evidence="1">
    <location>
        <begin position="289"/>
        <end position="323"/>
    </location>
</feature>
<evidence type="ECO:0000256" key="1">
    <source>
        <dbReference type="SAM" id="Coils"/>
    </source>
</evidence>
<feature type="region of interest" description="Disordered" evidence="2">
    <location>
        <begin position="503"/>
        <end position="541"/>
    </location>
</feature>
<feature type="compositionally biased region" description="Low complexity" evidence="2">
    <location>
        <begin position="380"/>
        <end position="397"/>
    </location>
</feature>
<dbReference type="InterPro" id="IPR036779">
    <property type="entry name" value="LysM_dom_sf"/>
</dbReference>